<reference evidence="1" key="1">
    <citation type="submission" date="2017-12" db="EMBL/GenBank/DDBJ databases">
        <title>Sequencing the genomes of 1000 Actinobacteria strains.</title>
        <authorList>
            <person name="Klenk H.-P."/>
        </authorList>
    </citation>
    <scope>NUCLEOTIDE SEQUENCE [LARGE SCALE GENOMIC DNA]</scope>
    <source>
        <strain evidence="1">DSM 44228</strain>
    </source>
</reference>
<dbReference type="EMBL" id="PJNB01000001">
    <property type="protein sequence ID" value="PKW15834.1"/>
    <property type="molecule type" value="Genomic_DNA"/>
</dbReference>
<keyword evidence="2" id="KW-1185">Reference proteome</keyword>
<sequence>MGADEGAWGRPELATNVNFREHREHLVRQGTGEVFRYIYRHNLWGSPESVSGQGSEDAATARLRAEIPALLRRRGVRSIADVPCGDFGWLRRTELGVDNYFGGDIVPELIEHNRKSYARPFRRFGVLDLTRDPLPTADLVLCRDCLVHLAFEQIWAALRNIRASGAAYLLITTFPALQVNVDVETGDWRPLNFQLAPFGFPAPAELITEGCLEGAGRYADKALGLWEVAALNDILERPATG</sequence>
<comment type="caution">
    <text evidence="1">The sequence shown here is derived from an EMBL/GenBank/DDBJ whole genome shotgun (WGS) entry which is preliminary data.</text>
</comment>
<gene>
    <name evidence="1" type="ORF">A8926_3604</name>
</gene>
<dbReference type="InterPro" id="IPR029063">
    <property type="entry name" value="SAM-dependent_MTases_sf"/>
</dbReference>
<dbReference type="SUPFAM" id="SSF53335">
    <property type="entry name" value="S-adenosyl-L-methionine-dependent methyltransferases"/>
    <property type="match status" value="1"/>
</dbReference>
<proteinExistence type="predicted"/>
<dbReference type="Proteomes" id="UP000233786">
    <property type="component" value="Unassembled WGS sequence"/>
</dbReference>
<evidence type="ECO:0008006" key="3">
    <source>
        <dbReference type="Google" id="ProtNLM"/>
    </source>
</evidence>
<protein>
    <recommendedName>
        <fullName evidence="3">Methyltransferase family protein</fullName>
    </recommendedName>
</protein>
<evidence type="ECO:0000313" key="2">
    <source>
        <dbReference type="Proteomes" id="UP000233786"/>
    </source>
</evidence>
<organism evidence="1 2">
    <name type="scientific">Saccharopolyspora spinosa</name>
    <dbReference type="NCBI Taxonomy" id="60894"/>
    <lineage>
        <taxon>Bacteria</taxon>
        <taxon>Bacillati</taxon>
        <taxon>Actinomycetota</taxon>
        <taxon>Actinomycetes</taxon>
        <taxon>Pseudonocardiales</taxon>
        <taxon>Pseudonocardiaceae</taxon>
        <taxon>Saccharopolyspora</taxon>
    </lineage>
</organism>
<name>A0A2N3XYT9_SACSN</name>
<accession>A0A2N3XYT9</accession>
<dbReference type="RefSeq" id="WP_010696847.1">
    <property type="nucleotide sequence ID" value="NZ_CP061007.1"/>
</dbReference>
<evidence type="ECO:0000313" key="1">
    <source>
        <dbReference type="EMBL" id="PKW15834.1"/>
    </source>
</evidence>
<dbReference type="STRING" id="994479.GCA_000194155_03614"/>
<dbReference type="Gene3D" id="3.40.50.150">
    <property type="entry name" value="Vaccinia Virus protein VP39"/>
    <property type="match status" value="1"/>
</dbReference>
<dbReference type="AlphaFoldDB" id="A0A2N3XYT9"/>
<dbReference type="OrthoDB" id="20930at2"/>